<organism evidence="3 4">
    <name type="scientific">Cannabis sativa</name>
    <name type="common">Hemp</name>
    <name type="synonym">Marijuana</name>
    <dbReference type="NCBI Taxonomy" id="3483"/>
    <lineage>
        <taxon>Eukaryota</taxon>
        <taxon>Viridiplantae</taxon>
        <taxon>Streptophyta</taxon>
        <taxon>Embryophyta</taxon>
        <taxon>Tracheophyta</taxon>
        <taxon>Spermatophyta</taxon>
        <taxon>Magnoliopsida</taxon>
        <taxon>eudicotyledons</taxon>
        <taxon>Gunneridae</taxon>
        <taxon>Pentapetalae</taxon>
        <taxon>rosids</taxon>
        <taxon>fabids</taxon>
        <taxon>Rosales</taxon>
        <taxon>Cannabaceae</taxon>
        <taxon>Cannabis</taxon>
    </lineage>
</organism>
<feature type="region of interest" description="Disordered" evidence="1">
    <location>
        <begin position="1"/>
        <end position="42"/>
    </location>
</feature>
<evidence type="ECO:0000259" key="2">
    <source>
        <dbReference type="Pfam" id="PF07727"/>
    </source>
</evidence>
<sequence length="345" mass="39125">MSPDITNTSSNVTSNSASRTTVIRDPATSQLASRTRPTRTHHKPSYLTKYHYFLTKFSSGAFSQDQDLVTEHPLSDVLDYSKLQWFEKFSTALEHERFHHSATDHSLIIKYFGDKFILLLVYVDDVILVSNHAQELEALKVRLNNKFKLKDLGELKYFLGLEIARSKQGIFVSQRGYALQLLEDLGYLGSKLVSIPMEGNLKISQDSKEGLADPTLYRKMVSKLQYLTITRPDLSFSVNKLSQFLAVPNVSHMTATQRLLQYVKDTPGQGIMLSSTAEIKLEAYADLDWAACPNTRRSTIGFCIFLGTSIVSWKSKKQHNISRSSTEEEYRAMANATCEIVWLLF</sequence>
<feature type="domain" description="Reverse transcriptase Ty1/copia-type" evidence="2">
    <location>
        <begin position="83"/>
        <end position="198"/>
    </location>
</feature>
<proteinExistence type="predicted"/>
<dbReference type="PANTHER" id="PTHR11439:SF470">
    <property type="entry name" value="CYSTEINE-RICH RLK (RECEPTOR-LIKE PROTEIN KINASE) 8"/>
    <property type="match status" value="1"/>
</dbReference>
<evidence type="ECO:0000313" key="3">
    <source>
        <dbReference type="EnsemblPlants" id="cds.evm.model.03.1451"/>
    </source>
</evidence>
<reference evidence="3" key="1">
    <citation type="submission" date="2018-11" db="EMBL/GenBank/DDBJ databases">
        <authorList>
            <person name="Grassa J C."/>
        </authorList>
    </citation>
    <scope>NUCLEOTIDE SEQUENCE [LARGE SCALE GENOMIC DNA]</scope>
</reference>
<accession>A0A803P5C2</accession>
<dbReference type="PANTHER" id="PTHR11439">
    <property type="entry name" value="GAG-POL-RELATED RETROTRANSPOSON"/>
    <property type="match status" value="1"/>
</dbReference>
<dbReference type="Gramene" id="evm.model.03.1451">
    <property type="protein sequence ID" value="cds.evm.model.03.1451"/>
    <property type="gene ID" value="evm.TU.03.1451"/>
</dbReference>
<dbReference type="AlphaFoldDB" id="A0A803P5C2"/>
<reference evidence="3" key="2">
    <citation type="submission" date="2021-03" db="UniProtKB">
        <authorList>
            <consortium name="EnsemblPlants"/>
        </authorList>
    </citation>
    <scope>IDENTIFICATION</scope>
</reference>
<dbReference type="EnsemblPlants" id="evm.model.03.1451">
    <property type="protein sequence ID" value="cds.evm.model.03.1451"/>
    <property type="gene ID" value="evm.TU.03.1451"/>
</dbReference>
<evidence type="ECO:0000256" key="1">
    <source>
        <dbReference type="SAM" id="MobiDB-lite"/>
    </source>
</evidence>
<name>A0A803P5C2_CANSA</name>
<dbReference type="InterPro" id="IPR013103">
    <property type="entry name" value="RVT_2"/>
</dbReference>
<feature type="compositionally biased region" description="Low complexity" evidence="1">
    <location>
        <begin position="1"/>
        <end position="21"/>
    </location>
</feature>
<evidence type="ECO:0000313" key="4">
    <source>
        <dbReference type="Proteomes" id="UP000596661"/>
    </source>
</evidence>
<dbReference type="CDD" id="cd09272">
    <property type="entry name" value="RNase_HI_RT_Ty1"/>
    <property type="match status" value="1"/>
</dbReference>
<dbReference type="Proteomes" id="UP000596661">
    <property type="component" value="Chromosome 3"/>
</dbReference>
<dbReference type="Pfam" id="PF07727">
    <property type="entry name" value="RVT_2"/>
    <property type="match status" value="1"/>
</dbReference>
<keyword evidence="4" id="KW-1185">Reference proteome</keyword>
<dbReference type="InterPro" id="IPR043502">
    <property type="entry name" value="DNA/RNA_pol_sf"/>
</dbReference>
<dbReference type="SUPFAM" id="SSF56672">
    <property type="entry name" value="DNA/RNA polymerases"/>
    <property type="match status" value="1"/>
</dbReference>
<dbReference type="EMBL" id="UZAU01000304">
    <property type="status" value="NOT_ANNOTATED_CDS"/>
    <property type="molecule type" value="Genomic_DNA"/>
</dbReference>
<protein>
    <recommendedName>
        <fullName evidence="2">Reverse transcriptase Ty1/copia-type domain-containing protein</fullName>
    </recommendedName>
</protein>
<dbReference type="OMA" id="EHERFHH"/>